<keyword evidence="3" id="KW-1185">Reference proteome</keyword>
<dbReference type="SUPFAM" id="SSF55753">
    <property type="entry name" value="Actin depolymerizing proteins"/>
    <property type="match status" value="1"/>
</dbReference>
<dbReference type="OrthoDB" id="5559863at2759"/>
<accession>A0A9W8LA70</accession>
<feature type="compositionally biased region" description="Low complexity" evidence="1">
    <location>
        <begin position="269"/>
        <end position="294"/>
    </location>
</feature>
<gene>
    <name evidence="2" type="ORF">GGI19_002575</name>
</gene>
<feature type="region of interest" description="Disordered" evidence="1">
    <location>
        <begin position="266"/>
        <end position="294"/>
    </location>
</feature>
<sequence length="708" mass="78758">MSLFNKSPKYTAGYSTLIDSIGIDKKKATYTFDGAACLTNICIFDFNIPGSYIFSIDTERHKLDLVQTVDSEKVHEVCALLPPTSCRYFVYRRATEERVLDRIIAYTCYSNDTRRLAEFKRLLPLAAVNRLWRQLACAHIYSTIVIECQSTPILSPKPEPKLRSKAMGVVVWNRPDKTGALPLTKTTSSSATGITTMAISWQTNLALILGREPSRLTTRLCIQAFDTVPDYSTLLDTLSSGFGRHQWTDITHIDVRDYSGLRRNTQPDSAVSAAINSSTSSRSSSSTSLSPMAAAARIHKPSQAHVNSNLTKLATLISKHAPNVTAVASEPWECSPSSRLLAGHLASTYYSQLQVCNAPIIAPIARPKDPCSCNLTSLSIQTSILQSSGPNIIPATQLRTLKLLQAEAFFSWEAFGSDAPLEFTNLTSLMIDFEKDHVANDSHKYDAQKGGKNPRVSMGIDKRRILFPKLTNLCVRKLPYTYPEAWAMFLDSPIKNLALAGKFAHIRYLDTRVLRQLDIFDMHVYLSEKSFGKFTAFVKTVLSIASSVKSAWIRHSEIFPISAPEICAWTGLQELNITAYIPTFTLLALVSQLPELRRLIAQRIACDDSEAPLEADSGPFHVEPGAVASTSVRNLQLHMGGSKPRVTTLQTIIYVVLCMPRLKQLAVKQAYRKDIRLFIRQHGANYPELLKLDYVHHINMKSVPAQLL</sequence>
<evidence type="ECO:0000313" key="3">
    <source>
        <dbReference type="Proteomes" id="UP001140011"/>
    </source>
</evidence>
<comment type="caution">
    <text evidence="2">The sequence shown here is derived from an EMBL/GenBank/DDBJ whole genome shotgun (WGS) entry which is preliminary data.</text>
</comment>
<proteinExistence type="predicted"/>
<dbReference type="Proteomes" id="UP001140011">
    <property type="component" value="Unassembled WGS sequence"/>
</dbReference>
<name>A0A9W8LA70_9FUNG</name>
<reference evidence="2" key="1">
    <citation type="submission" date="2022-07" db="EMBL/GenBank/DDBJ databases">
        <title>Phylogenomic reconstructions and comparative analyses of Kickxellomycotina fungi.</title>
        <authorList>
            <person name="Reynolds N.K."/>
            <person name="Stajich J.E."/>
            <person name="Barry K."/>
            <person name="Grigoriev I.V."/>
            <person name="Crous P."/>
            <person name="Smith M.E."/>
        </authorList>
    </citation>
    <scope>NUCLEOTIDE SEQUENCE</scope>
    <source>
        <strain evidence="2">BCRC 34297</strain>
    </source>
</reference>
<organism evidence="2 3">
    <name type="scientific">Coemansia pectinata</name>
    <dbReference type="NCBI Taxonomy" id="1052879"/>
    <lineage>
        <taxon>Eukaryota</taxon>
        <taxon>Fungi</taxon>
        <taxon>Fungi incertae sedis</taxon>
        <taxon>Zoopagomycota</taxon>
        <taxon>Kickxellomycotina</taxon>
        <taxon>Kickxellomycetes</taxon>
        <taxon>Kickxellales</taxon>
        <taxon>Kickxellaceae</taxon>
        <taxon>Coemansia</taxon>
    </lineage>
</organism>
<dbReference type="EMBL" id="JANBUH010000132">
    <property type="protein sequence ID" value="KAJ2754213.1"/>
    <property type="molecule type" value="Genomic_DNA"/>
</dbReference>
<evidence type="ECO:0000256" key="1">
    <source>
        <dbReference type="SAM" id="MobiDB-lite"/>
    </source>
</evidence>
<evidence type="ECO:0000313" key="2">
    <source>
        <dbReference type="EMBL" id="KAJ2754213.1"/>
    </source>
</evidence>
<dbReference type="AlphaFoldDB" id="A0A9W8LA70"/>
<protein>
    <submittedName>
        <fullName evidence="2">Uncharacterized protein</fullName>
    </submittedName>
</protein>